<dbReference type="Proteomes" id="UP000284434">
    <property type="component" value="Unassembled WGS sequence"/>
</dbReference>
<reference evidence="1 2" key="1">
    <citation type="submission" date="2018-08" db="EMBL/GenBank/DDBJ databases">
        <title>A genome reference for cultivated species of the human gut microbiota.</title>
        <authorList>
            <person name="Zou Y."/>
            <person name="Xue W."/>
            <person name="Luo G."/>
        </authorList>
    </citation>
    <scope>NUCLEOTIDE SEQUENCE [LARGE SCALE GENOMIC DNA]</scope>
    <source>
        <strain evidence="1 2">OF03-11</strain>
    </source>
</reference>
<comment type="caution">
    <text evidence="1">The sequence shown here is derived from an EMBL/GenBank/DDBJ whole genome shotgun (WGS) entry which is preliminary data.</text>
</comment>
<evidence type="ECO:0000313" key="2">
    <source>
        <dbReference type="Proteomes" id="UP000284434"/>
    </source>
</evidence>
<dbReference type="AlphaFoldDB" id="A0A3D1UDX0"/>
<sequence length="173" mass="18911">MANMTALSINESLFYIPFDHTGVISVCNNKYGNELACIVSDISDDRTSLNIGDSVCIKRIVSEGTESVHEFVMPDFSNQKKEFMSDKGIYGMEVCTENNTICMPFIDGGAVTFVVTINQGQVSVDAGSITAGNVLLDFYHSNLNMGDEIRVTLKNLDFVSSPLSERSFSGHTL</sequence>
<proteinExistence type="predicted"/>
<evidence type="ECO:0000313" key="1">
    <source>
        <dbReference type="EMBL" id="RGY06244.1"/>
    </source>
</evidence>
<organism evidence="1 2">
    <name type="scientific">Odoribacter splanchnicus</name>
    <dbReference type="NCBI Taxonomy" id="28118"/>
    <lineage>
        <taxon>Bacteria</taxon>
        <taxon>Pseudomonadati</taxon>
        <taxon>Bacteroidota</taxon>
        <taxon>Bacteroidia</taxon>
        <taxon>Bacteroidales</taxon>
        <taxon>Odoribacteraceae</taxon>
        <taxon>Odoribacter</taxon>
    </lineage>
</organism>
<dbReference type="RefSeq" id="WP_041556765.1">
    <property type="nucleotide sequence ID" value="NZ_JBBNFH010000001.1"/>
</dbReference>
<protein>
    <submittedName>
        <fullName evidence="1">Uncharacterized protein</fullName>
    </submittedName>
</protein>
<gene>
    <name evidence="1" type="ORF">DXA53_10300</name>
</gene>
<name>A0A3D1UDX0_9BACT</name>
<dbReference type="EMBL" id="QSCO01000013">
    <property type="protein sequence ID" value="RGY06244.1"/>
    <property type="molecule type" value="Genomic_DNA"/>
</dbReference>
<accession>A0A3D1UDX0</accession>
<dbReference type="GeneID" id="61275617"/>